<comment type="caution">
    <text evidence="3">The sequence shown here is derived from an EMBL/GenBank/DDBJ whole genome shotgun (WGS) entry which is preliminary data.</text>
</comment>
<feature type="transmembrane region" description="Helical" evidence="1">
    <location>
        <begin position="315"/>
        <end position="333"/>
    </location>
</feature>
<feature type="transmembrane region" description="Helical" evidence="1">
    <location>
        <begin position="86"/>
        <end position="106"/>
    </location>
</feature>
<keyword evidence="1" id="KW-1133">Transmembrane helix</keyword>
<organism evidence="3 4">
    <name type="scientific">Bacillus cereus</name>
    <dbReference type="NCBI Taxonomy" id="1396"/>
    <lineage>
        <taxon>Bacteria</taxon>
        <taxon>Bacillati</taxon>
        <taxon>Bacillota</taxon>
        <taxon>Bacilli</taxon>
        <taxon>Bacillales</taxon>
        <taxon>Bacillaceae</taxon>
        <taxon>Bacillus</taxon>
        <taxon>Bacillus cereus group</taxon>
    </lineage>
</organism>
<evidence type="ECO:0000313" key="3">
    <source>
        <dbReference type="EMBL" id="PGT99435.1"/>
    </source>
</evidence>
<dbReference type="InterPro" id="IPR052529">
    <property type="entry name" value="Bact_Transport_Assoc"/>
</dbReference>
<dbReference type="RefSeq" id="WP_098858695.1">
    <property type="nucleotide sequence ID" value="NZ_NUMG01000027.1"/>
</dbReference>
<accession>A0A2C1L3I5</accession>
<dbReference type="PANTHER" id="PTHR30590">
    <property type="entry name" value="INNER MEMBRANE PROTEIN"/>
    <property type="match status" value="1"/>
</dbReference>
<feature type="transmembrane region" description="Helical" evidence="1">
    <location>
        <begin position="134"/>
        <end position="157"/>
    </location>
</feature>
<evidence type="ECO:0000313" key="4">
    <source>
        <dbReference type="Proteomes" id="UP000225766"/>
    </source>
</evidence>
<dbReference type="Pfam" id="PF04235">
    <property type="entry name" value="DUF418"/>
    <property type="match status" value="1"/>
</dbReference>
<sequence length="381" mass="44704">MRQNNRIESLDIIRGIALCFILFVNVNSMTGFDPYYTKAYEGIDKYFRFTADLLIQTKFYTIFSFLFGVSFYIFMRNAEAKGLNMYKLFIKRLLILYIFGLIHYFFFWFGDILHIYALIGLMLFLFYRLNSKTLLILGITLIGLKTSFDSLVFLVHLDSESIVQIQPGSIFNGTYDLQYSVNYFTNWLQQVVARFQYWTENDTKTMLEVLPDILGIFLLGIYSAKIRLFQRVQELKKNIQIIQLVSFVISMCIMFFFGLDFAHHDTYVPAAHMLYITLNGRSLTVFYVTSLLLLLENKSVKRAFRPLALYGRMALTNYIGQTILVLVPLSLMYTNVLDVTYSEQFIYSAAVIVAQIVISQYWLKKYKQGPLESFWRKLTYR</sequence>
<protein>
    <recommendedName>
        <fullName evidence="2">DUF418 domain-containing protein</fullName>
    </recommendedName>
</protein>
<feature type="transmembrane region" description="Helical" evidence="1">
    <location>
        <begin position="112"/>
        <end position="127"/>
    </location>
</feature>
<feature type="transmembrane region" description="Helical" evidence="1">
    <location>
        <begin position="209"/>
        <end position="229"/>
    </location>
</feature>
<feature type="transmembrane region" description="Helical" evidence="1">
    <location>
        <begin position="345"/>
        <end position="363"/>
    </location>
</feature>
<feature type="transmembrane region" description="Helical" evidence="1">
    <location>
        <begin position="53"/>
        <end position="74"/>
    </location>
</feature>
<proteinExistence type="predicted"/>
<dbReference type="Proteomes" id="UP000225766">
    <property type="component" value="Unassembled WGS sequence"/>
</dbReference>
<evidence type="ECO:0000256" key="1">
    <source>
        <dbReference type="SAM" id="Phobius"/>
    </source>
</evidence>
<name>A0A2C1L3I5_BACCE</name>
<feature type="transmembrane region" description="Helical" evidence="1">
    <location>
        <begin position="12"/>
        <end position="33"/>
    </location>
</feature>
<dbReference type="AlphaFoldDB" id="A0A2C1L3I5"/>
<reference evidence="3 4" key="1">
    <citation type="submission" date="2017-09" db="EMBL/GenBank/DDBJ databases">
        <title>Large-scale bioinformatics analysis of Bacillus genomes uncovers conserved roles of natural products in bacterial physiology.</title>
        <authorList>
            <consortium name="Agbiome Team Llc"/>
            <person name="Bleich R.M."/>
            <person name="Grubbs K.J."/>
            <person name="Santa Maria K.C."/>
            <person name="Allen S.E."/>
            <person name="Farag S."/>
            <person name="Shank E.A."/>
            <person name="Bowers A."/>
        </authorList>
    </citation>
    <scope>NUCLEOTIDE SEQUENCE [LARGE SCALE GENOMIC DNA]</scope>
    <source>
        <strain evidence="3 4">AFS040105</strain>
    </source>
</reference>
<feature type="domain" description="DUF418" evidence="2">
    <location>
        <begin position="224"/>
        <end position="381"/>
    </location>
</feature>
<evidence type="ECO:0000259" key="2">
    <source>
        <dbReference type="Pfam" id="PF04235"/>
    </source>
</evidence>
<feature type="transmembrane region" description="Helical" evidence="1">
    <location>
        <begin position="274"/>
        <end position="295"/>
    </location>
</feature>
<dbReference type="EMBL" id="NUMG01000027">
    <property type="protein sequence ID" value="PGT99435.1"/>
    <property type="molecule type" value="Genomic_DNA"/>
</dbReference>
<gene>
    <name evidence="3" type="ORF">COD19_19120</name>
</gene>
<keyword evidence="1" id="KW-0472">Membrane</keyword>
<dbReference type="InterPro" id="IPR007349">
    <property type="entry name" value="DUF418"/>
</dbReference>
<dbReference type="PANTHER" id="PTHR30590:SF3">
    <property type="entry name" value="HYPOTHETICAL MEMBRANE SPANNING PROTEIN"/>
    <property type="match status" value="1"/>
</dbReference>
<feature type="transmembrane region" description="Helical" evidence="1">
    <location>
        <begin position="241"/>
        <end position="262"/>
    </location>
</feature>
<keyword evidence="1" id="KW-0812">Transmembrane</keyword>